<reference evidence="1 2" key="2">
    <citation type="journal article" date="2019" name="G3 (Bethesda)">
        <title>Hybrid Assembly of the Genome of the Entomopathogenic Nematode Steinernema carpocapsae Identifies the X-Chromosome.</title>
        <authorList>
            <person name="Serra L."/>
            <person name="Macchietto M."/>
            <person name="Macias-Munoz A."/>
            <person name="McGill C.J."/>
            <person name="Rodriguez I.M."/>
            <person name="Rodriguez B."/>
            <person name="Murad R."/>
            <person name="Mortazavi A."/>
        </authorList>
    </citation>
    <scope>NUCLEOTIDE SEQUENCE [LARGE SCALE GENOMIC DNA]</scope>
    <source>
        <strain evidence="1 2">ALL</strain>
    </source>
</reference>
<comment type="caution">
    <text evidence="1">The sequence shown here is derived from an EMBL/GenBank/DDBJ whole genome shotgun (WGS) entry which is preliminary data.</text>
</comment>
<protein>
    <submittedName>
        <fullName evidence="1">Uncharacterized protein</fullName>
    </submittedName>
</protein>
<reference evidence="1 2" key="1">
    <citation type="journal article" date="2015" name="Genome Biol.">
        <title>Comparative genomics of Steinernema reveals deeply conserved gene regulatory networks.</title>
        <authorList>
            <person name="Dillman A.R."/>
            <person name="Macchietto M."/>
            <person name="Porter C.F."/>
            <person name="Rogers A."/>
            <person name="Williams B."/>
            <person name="Antoshechkin I."/>
            <person name="Lee M.M."/>
            <person name="Goodwin Z."/>
            <person name="Lu X."/>
            <person name="Lewis E.E."/>
            <person name="Goodrich-Blair H."/>
            <person name="Stock S.P."/>
            <person name="Adams B.J."/>
            <person name="Sternberg P.W."/>
            <person name="Mortazavi A."/>
        </authorList>
    </citation>
    <scope>NUCLEOTIDE SEQUENCE [LARGE SCALE GENOMIC DNA]</scope>
    <source>
        <strain evidence="1 2">ALL</strain>
    </source>
</reference>
<evidence type="ECO:0000313" key="1">
    <source>
        <dbReference type="EMBL" id="TKR63301.1"/>
    </source>
</evidence>
<sequence>MRLTHWTLCCHKADKLWNALEYSQGNLSKCQSQIKLLTCFEITLGEVPLSVHQPSLAFLGNRSLIENEL</sequence>
<dbReference type="AlphaFoldDB" id="A0A4U5M3G7"/>
<dbReference type="Proteomes" id="UP000298663">
    <property type="component" value="Unassembled WGS sequence"/>
</dbReference>
<organism evidence="1 2">
    <name type="scientific">Steinernema carpocapsae</name>
    <name type="common">Entomopathogenic nematode</name>
    <dbReference type="NCBI Taxonomy" id="34508"/>
    <lineage>
        <taxon>Eukaryota</taxon>
        <taxon>Metazoa</taxon>
        <taxon>Ecdysozoa</taxon>
        <taxon>Nematoda</taxon>
        <taxon>Chromadorea</taxon>
        <taxon>Rhabditida</taxon>
        <taxon>Tylenchina</taxon>
        <taxon>Panagrolaimomorpha</taxon>
        <taxon>Strongyloidoidea</taxon>
        <taxon>Steinernematidae</taxon>
        <taxon>Steinernema</taxon>
    </lineage>
</organism>
<dbReference type="EMBL" id="AZBU02000010">
    <property type="protein sequence ID" value="TKR63301.1"/>
    <property type="molecule type" value="Genomic_DNA"/>
</dbReference>
<proteinExistence type="predicted"/>
<accession>A0A4U5M3G7</accession>
<evidence type="ECO:0000313" key="2">
    <source>
        <dbReference type="Proteomes" id="UP000298663"/>
    </source>
</evidence>
<gene>
    <name evidence="1" type="ORF">L596_027146</name>
</gene>
<name>A0A4U5M3G7_STECR</name>
<keyword evidence="2" id="KW-1185">Reference proteome</keyword>